<accession>A0A239TEQ0</accession>
<dbReference type="InterPro" id="IPR014746">
    <property type="entry name" value="Gln_synth/guanido_kin_cat_dom"/>
</dbReference>
<dbReference type="PANTHER" id="PTHR43785">
    <property type="entry name" value="GAMMA-GLUTAMYLPUTRESCINE SYNTHETASE"/>
    <property type="match status" value="1"/>
</dbReference>
<dbReference type="GO" id="GO:0042402">
    <property type="term" value="P:biogenic amine catabolic process"/>
    <property type="evidence" value="ECO:0007669"/>
    <property type="project" value="UniProtKB-ARBA"/>
</dbReference>
<comment type="similarity">
    <text evidence="1 5 6">Belongs to the glutamine synthetase family.</text>
</comment>
<reference evidence="8 9" key="1">
    <citation type="submission" date="2019-07" db="EMBL/GenBank/DDBJ databases">
        <title>Whole genome shotgun sequence of Staphylococcus piscifermentans NBRC 109625.</title>
        <authorList>
            <person name="Hosoyama A."/>
            <person name="Uohara A."/>
            <person name="Ohji S."/>
            <person name="Ichikawa N."/>
        </authorList>
    </citation>
    <scope>NUCLEOTIDE SEQUENCE [LARGE SCALE GENOMIC DNA]</scope>
    <source>
        <strain evidence="8 9">NBRC 109625</strain>
    </source>
</reference>
<dbReference type="SUPFAM" id="SSF54368">
    <property type="entry name" value="Glutamine synthetase, N-terminal domain"/>
    <property type="match status" value="1"/>
</dbReference>
<feature type="domain" description="GS catalytic" evidence="7">
    <location>
        <begin position="137"/>
        <end position="473"/>
    </location>
</feature>
<dbReference type="OrthoDB" id="9807095at2"/>
<evidence type="ECO:0000256" key="5">
    <source>
        <dbReference type="PROSITE-ProRule" id="PRU01331"/>
    </source>
</evidence>
<evidence type="ECO:0000313" key="8">
    <source>
        <dbReference type="EMBL" id="GEP83673.1"/>
    </source>
</evidence>
<sequence length="473" mass="53994">MFREINDFNKHRRNKKKTGNITKDEMMEMIEKGEIDTLVLGFCDMQGRLMGKRITGDFILENDISEGTHFCNYLLGTNFEMDTDDGYDFMNWDKGYGDYLALPDWNTLKVIPWMSRTAMVFADVYTVDGSEPISVAPRNILQHQIQKAEAYGLSPHMASELEFYLFNDSFKDINAQGYDELEPAGHLNEDYNLLQGSKNEPLYQEIRRQMSLMDIIVESSKGEAYKGQHEINLKYSDAINAADQHLMFKHGMKEICIQNEKSVTFMAKPFEEWTGSSGHIHLSMMDTNTGKNAFYAGNDAANPMSETMQHFLAGVIKYTKDFALMFAPNINSYKRFAPNSWAPVSIAWSKDNRSAGYRVVGEGNALRFESRICGADMNPYLAYAALIGAGLYGIEHKETLTDELKGNAYEQNEVDRIPSSLHQAILEWKNSDVVKEVLGEEVAKHYLHAAQTEQDEYDSFVTTWERARYFEQG</sequence>
<evidence type="ECO:0000259" key="7">
    <source>
        <dbReference type="PROSITE" id="PS51987"/>
    </source>
</evidence>
<dbReference type="Gene3D" id="3.30.590.10">
    <property type="entry name" value="Glutamine synthetase/guanido kinase, catalytic domain"/>
    <property type="match status" value="1"/>
</dbReference>
<dbReference type="InterPro" id="IPR008146">
    <property type="entry name" value="Gln_synth_cat_dom"/>
</dbReference>
<dbReference type="FunFam" id="3.30.590.10:FF:000005">
    <property type="entry name" value="Probable glutamine synthetase"/>
    <property type="match status" value="1"/>
</dbReference>
<evidence type="ECO:0000256" key="2">
    <source>
        <dbReference type="ARBA" id="ARBA00022598"/>
    </source>
</evidence>
<dbReference type="PROSITE" id="PS51987">
    <property type="entry name" value="GS_CATALYTIC"/>
    <property type="match status" value="1"/>
</dbReference>
<keyword evidence="9" id="KW-1185">Reference proteome</keyword>
<dbReference type="GO" id="GO:0005524">
    <property type="term" value="F:ATP binding"/>
    <property type="evidence" value="ECO:0007669"/>
    <property type="project" value="UniProtKB-KW"/>
</dbReference>
<dbReference type="SMART" id="SM01230">
    <property type="entry name" value="Gln-synt_C"/>
    <property type="match status" value="1"/>
</dbReference>
<dbReference type="SUPFAM" id="SSF55931">
    <property type="entry name" value="Glutamine synthetase/guanido kinase"/>
    <property type="match status" value="1"/>
</dbReference>
<dbReference type="Gene3D" id="3.10.20.70">
    <property type="entry name" value="Glutamine synthetase, N-terminal domain"/>
    <property type="match status" value="1"/>
</dbReference>
<proteinExistence type="inferred from homology"/>
<dbReference type="InterPro" id="IPR036651">
    <property type="entry name" value="Gln_synt_N_sf"/>
</dbReference>
<keyword evidence="2" id="KW-0436">Ligase</keyword>
<evidence type="ECO:0000256" key="4">
    <source>
        <dbReference type="ARBA" id="ARBA00022840"/>
    </source>
</evidence>
<protein>
    <submittedName>
        <fullName evidence="8">Glutamine synthetase</fullName>
    </submittedName>
</protein>
<evidence type="ECO:0000256" key="3">
    <source>
        <dbReference type="ARBA" id="ARBA00022741"/>
    </source>
</evidence>
<dbReference type="GO" id="GO:0006576">
    <property type="term" value="P:biogenic amine metabolic process"/>
    <property type="evidence" value="ECO:0007669"/>
    <property type="project" value="UniProtKB-ARBA"/>
</dbReference>
<dbReference type="GO" id="GO:0004356">
    <property type="term" value="F:glutamine synthetase activity"/>
    <property type="evidence" value="ECO:0007669"/>
    <property type="project" value="InterPro"/>
</dbReference>
<gene>
    <name evidence="8" type="ORF">SPI02_02580</name>
</gene>
<evidence type="ECO:0000256" key="1">
    <source>
        <dbReference type="ARBA" id="ARBA00009897"/>
    </source>
</evidence>
<dbReference type="Proteomes" id="UP000321736">
    <property type="component" value="Unassembled WGS sequence"/>
</dbReference>
<evidence type="ECO:0000256" key="6">
    <source>
        <dbReference type="RuleBase" id="RU000384"/>
    </source>
</evidence>
<dbReference type="Pfam" id="PF00120">
    <property type="entry name" value="Gln-synt_C"/>
    <property type="match status" value="1"/>
</dbReference>
<name>A0A239TEQ0_9STAP</name>
<dbReference type="RefSeq" id="WP_095102716.1">
    <property type="nucleotide sequence ID" value="NZ_BKAR01000002.1"/>
</dbReference>
<dbReference type="AlphaFoldDB" id="A0A239TEQ0"/>
<keyword evidence="4" id="KW-0067">ATP-binding</keyword>
<evidence type="ECO:0000313" key="9">
    <source>
        <dbReference type="Proteomes" id="UP000321736"/>
    </source>
</evidence>
<keyword evidence="3" id="KW-0547">Nucleotide-binding</keyword>
<organism evidence="8 9">
    <name type="scientific">Staphylococcus piscifermentans</name>
    <dbReference type="NCBI Taxonomy" id="70258"/>
    <lineage>
        <taxon>Bacteria</taxon>
        <taxon>Bacillati</taxon>
        <taxon>Bacillota</taxon>
        <taxon>Bacilli</taxon>
        <taxon>Bacillales</taxon>
        <taxon>Staphylococcaceae</taxon>
        <taxon>Staphylococcus</taxon>
    </lineage>
</organism>
<dbReference type="GO" id="GO:0006542">
    <property type="term" value="P:glutamine biosynthetic process"/>
    <property type="evidence" value="ECO:0007669"/>
    <property type="project" value="InterPro"/>
</dbReference>
<dbReference type="EMBL" id="BKAR01000002">
    <property type="protein sequence ID" value="GEP83673.1"/>
    <property type="molecule type" value="Genomic_DNA"/>
</dbReference>
<comment type="caution">
    <text evidence="8">The sequence shown here is derived from an EMBL/GenBank/DDBJ whole genome shotgun (WGS) entry which is preliminary data.</text>
</comment>
<dbReference type="PANTHER" id="PTHR43785:SF12">
    <property type="entry name" value="TYPE-1 GLUTAMINE SYNTHETASE 2"/>
    <property type="match status" value="1"/>
</dbReference>